<evidence type="ECO:0008006" key="4">
    <source>
        <dbReference type="Google" id="ProtNLM"/>
    </source>
</evidence>
<dbReference type="AlphaFoldDB" id="A0A9Q0F2G5"/>
<name>A0A9Q0F2G5_9ROSI</name>
<comment type="caution">
    <text evidence="2">The sequence shown here is derived from an EMBL/GenBank/DDBJ whole genome shotgun (WGS) entry which is preliminary data.</text>
</comment>
<evidence type="ECO:0000256" key="1">
    <source>
        <dbReference type="SAM" id="Phobius"/>
    </source>
</evidence>
<feature type="transmembrane region" description="Helical" evidence="1">
    <location>
        <begin position="32"/>
        <end position="49"/>
    </location>
</feature>
<dbReference type="EMBL" id="JAKUCV010007537">
    <property type="protein sequence ID" value="KAJ4822954.1"/>
    <property type="molecule type" value="Genomic_DNA"/>
</dbReference>
<gene>
    <name evidence="2" type="ORF">Tsubulata_000307</name>
</gene>
<accession>A0A9Q0F2G5</accession>
<dbReference type="Proteomes" id="UP001141552">
    <property type="component" value="Unassembled WGS sequence"/>
</dbReference>
<reference evidence="2" key="1">
    <citation type="submission" date="2022-02" db="EMBL/GenBank/DDBJ databases">
        <authorList>
            <person name="Henning P.M."/>
            <person name="McCubbin A.G."/>
            <person name="Shore J.S."/>
        </authorList>
    </citation>
    <scope>NUCLEOTIDE SEQUENCE</scope>
    <source>
        <strain evidence="2">F60SS</strain>
        <tissue evidence="2">Leaves</tissue>
    </source>
</reference>
<keyword evidence="3" id="KW-1185">Reference proteome</keyword>
<keyword evidence="1" id="KW-0472">Membrane</keyword>
<protein>
    <recommendedName>
        <fullName evidence="4">DUF4408 domain-containing protein</fullName>
    </recommendedName>
</protein>
<organism evidence="2 3">
    <name type="scientific">Turnera subulata</name>
    <dbReference type="NCBI Taxonomy" id="218843"/>
    <lineage>
        <taxon>Eukaryota</taxon>
        <taxon>Viridiplantae</taxon>
        <taxon>Streptophyta</taxon>
        <taxon>Embryophyta</taxon>
        <taxon>Tracheophyta</taxon>
        <taxon>Spermatophyta</taxon>
        <taxon>Magnoliopsida</taxon>
        <taxon>eudicotyledons</taxon>
        <taxon>Gunneridae</taxon>
        <taxon>Pentapetalae</taxon>
        <taxon>rosids</taxon>
        <taxon>fabids</taxon>
        <taxon>Malpighiales</taxon>
        <taxon>Passifloraceae</taxon>
        <taxon>Turnera</taxon>
    </lineage>
</organism>
<dbReference type="PANTHER" id="PTHR33640">
    <property type="entry name" value="TRANSMEMBRANE PROTEIN"/>
    <property type="match status" value="1"/>
</dbReference>
<dbReference type="PANTHER" id="PTHR33640:SF3">
    <property type="entry name" value="DUF4408 DOMAIN-CONTAINING PROTEIN"/>
    <property type="match status" value="1"/>
</dbReference>
<keyword evidence="1" id="KW-0812">Transmembrane</keyword>
<feature type="transmembrane region" description="Helical" evidence="1">
    <location>
        <begin position="69"/>
        <end position="88"/>
    </location>
</feature>
<reference evidence="2" key="2">
    <citation type="journal article" date="2023" name="Plants (Basel)">
        <title>Annotation of the Turnera subulata (Passifloraceae) Draft Genome Reveals the S-Locus Evolved after the Divergence of Turneroideae from Passifloroideae in a Stepwise Manner.</title>
        <authorList>
            <person name="Henning P.M."/>
            <person name="Roalson E.H."/>
            <person name="Mir W."/>
            <person name="McCubbin A.G."/>
            <person name="Shore J.S."/>
        </authorList>
    </citation>
    <scope>NUCLEOTIDE SEQUENCE</scope>
    <source>
        <strain evidence="2">F60SS</strain>
    </source>
</reference>
<sequence length="313" mass="35031">MDGEAVRDFDEVKAEKASAMLKYNRLRNLTRLFRLVEVCVVLVLLSWTFSRLPFAVRISGDFFRRAARVVASPLFVFAVSNAIIAALIGRFSGENRGANNAAASAAAQRDNAAATAETEVYDEFVKNSDCINNNYSPSTTTNTNNISSNRLWHGTTAFLSENQEVAIESKTTEEQVVFQDKQIIVFSSSEANAGTCRRKEEEERGDDPVEADLRVFRRTKSEKYLEEGKARVKKAAAGKVLRRAETEKLNGGKGEEEVCPEDELSDEEFQRAVDEFIAKHLLFRRQESLCPVLHEDHNSTTTTTATAEYYSCK</sequence>
<evidence type="ECO:0000313" key="2">
    <source>
        <dbReference type="EMBL" id="KAJ4822954.1"/>
    </source>
</evidence>
<proteinExistence type="predicted"/>
<dbReference type="OrthoDB" id="1916829at2759"/>
<keyword evidence="1" id="KW-1133">Transmembrane helix</keyword>
<evidence type="ECO:0000313" key="3">
    <source>
        <dbReference type="Proteomes" id="UP001141552"/>
    </source>
</evidence>